<evidence type="ECO:0000313" key="2">
    <source>
        <dbReference type="Proteomes" id="UP000814033"/>
    </source>
</evidence>
<protein>
    <submittedName>
        <fullName evidence="1">Uncharacterized protein</fullName>
    </submittedName>
</protein>
<reference evidence="1" key="2">
    <citation type="journal article" date="2022" name="New Phytol.">
        <title>Evolutionary transition to the ectomycorrhizal habit in the genomes of a hyperdiverse lineage of mushroom-forming fungi.</title>
        <authorList>
            <person name="Looney B."/>
            <person name="Miyauchi S."/>
            <person name="Morin E."/>
            <person name="Drula E."/>
            <person name="Courty P.E."/>
            <person name="Kohler A."/>
            <person name="Kuo A."/>
            <person name="LaButti K."/>
            <person name="Pangilinan J."/>
            <person name="Lipzen A."/>
            <person name="Riley R."/>
            <person name="Andreopoulos W."/>
            <person name="He G."/>
            <person name="Johnson J."/>
            <person name="Nolan M."/>
            <person name="Tritt A."/>
            <person name="Barry K.W."/>
            <person name="Grigoriev I.V."/>
            <person name="Nagy L.G."/>
            <person name="Hibbett D."/>
            <person name="Henrissat B."/>
            <person name="Matheny P.B."/>
            <person name="Labbe J."/>
            <person name="Martin F.M."/>
        </authorList>
    </citation>
    <scope>NUCLEOTIDE SEQUENCE</scope>
    <source>
        <strain evidence="1">FP105234-sp</strain>
    </source>
</reference>
<evidence type="ECO:0000313" key="1">
    <source>
        <dbReference type="EMBL" id="KAI0038146.1"/>
    </source>
</evidence>
<reference evidence="1" key="1">
    <citation type="submission" date="2021-02" db="EMBL/GenBank/DDBJ databases">
        <authorList>
            <consortium name="DOE Joint Genome Institute"/>
            <person name="Ahrendt S."/>
            <person name="Looney B.P."/>
            <person name="Miyauchi S."/>
            <person name="Morin E."/>
            <person name="Drula E."/>
            <person name="Courty P.E."/>
            <person name="Chicoki N."/>
            <person name="Fauchery L."/>
            <person name="Kohler A."/>
            <person name="Kuo A."/>
            <person name="Labutti K."/>
            <person name="Pangilinan J."/>
            <person name="Lipzen A."/>
            <person name="Riley R."/>
            <person name="Andreopoulos W."/>
            <person name="He G."/>
            <person name="Johnson J."/>
            <person name="Barry K.W."/>
            <person name="Grigoriev I.V."/>
            <person name="Nagy L."/>
            <person name="Hibbett D."/>
            <person name="Henrissat B."/>
            <person name="Matheny P.B."/>
            <person name="Labbe J."/>
            <person name="Martin F."/>
        </authorList>
    </citation>
    <scope>NUCLEOTIDE SEQUENCE</scope>
    <source>
        <strain evidence="1">FP105234-sp</strain>
    </source>
</reference>
<dbReference type="EMBL" id="MU276581">
    <property type="protein sequence ID" value="KAI0038146.1"/>
    <property type="molecule type" value="Genomic_DNA"/>
</dbReference>
<comment type="caution">
    <text evidence="1">The sequence shown here is derived from an EMBL/GenBank/DDBJ whole genome shotgun (WGS) entry which is preliminary data.</text>
</comment>
<name>A0ACB8R3L1_9AGAM</name>
<proteinExistence type="predicted"/>
<dbReference type="Proteomes" id="UP000814033">
    <property type="component" value="Unassembled WGS sequence"/>
</dbReference>
<gene>
    <name evidence="1" type="ORF">FA95DRAFT_1286163</name>
</gene>
<keyword evidence="2" id="KW-1185">Reference proteome</keyword>
<accession>A0ACB8R3L1</accession>
<sequence length="1123" mass="126478">MIIERNKKKSIKEQAIERHAQLTDAQRKAQKQNDKVHDMRRIAKQTETIYNRLRNLWTAFTELEYPNNADVPAEIKLGVQLPSEEVIKHFIKWYSVTCVGKIEKTISLNTVKSYASTFCALWPRYAGVTVPEDVRKQIVEFIHSDRLSEASGEIPITMRIKRYAGQADLDRLLRVYWEDQSHIRTNRMRVEMLFTSILSAISSERPGAIMEASGYRHSNEAINWGDVDFVIVPNPADPPHPTVVALVRIRLMKGYRLNKAVVKSFFLSFEPNASRAADPLVLLFYMALQDGIFENVKTIEEILEPVHQPADTHTLTIREAWRKVPILRKEVYAATAGWEVSDTLALPYQVYAAFLHWASDVAGFSEYVRPYDFRRGASNSFSQLLTEEQRTSLTGHTPKSMVFWAKYHSNTSKVDLQGLFRGEQDVEKVAVFHELENISRGADPKAPTSLTLAQRQDLLMTPELCAMREERDKLIDEAQAIIDKSRDDDPNVMLQVAPLYEKAKSILADYSAIVLCGTKQAILAARQEYFAQASARRLDGVTAPSTSAMATARPAAPVLPTDPHAQLLSSLYDESTVPIPEHVMAALAALQALPLRPHVACYPNEAPDADGNCPVCLVPCIATKLNRSSGGIAAHIHACVQRREQEQALTVLASQYKPRTCAWVSCPQRSTVWDTRECFNEHVQKHVQALRAKPRPGGTHLSCKWALPGGAQCGENDCDHWLTHFAEVHALNVRDKVVVNYCFMCGLRFTDYIGDGAAWLEHCETHFESEFVEPYLDAKPIKDPIGIVVYGAPTNAIEYAHGSGFDGKQPEYHGDIRSGLVLAPPLCAFCVHNESLAMDVRMKQWDAYDTFGRHVVTQHAERIDHDQPCPVPSCGSHIFTPHELLDHMIRHHRMPMCGSTKHVGARRLRLPPAPDAETKKQPDKKRKRMQENMVRGRCCGCNQTRNDVESHITNADPEGRCRKVGAYWVVVGDEKVDSRTAPRIKWTPPDDELSLSSTTKGDRKHLCRGCGLQFRDIRDHLKEGEPCNGKTIFRIRDTINFKAKDFGPEADFFDWIASAPPYIPMGAPRHHMCVSCHVRYVDFGDHIVASAVPACKSAKFKIKINGEWSEAKDYAQWAESGMQ</sequence>
<organism evidence="1 2">
    <name type="scientific">Auriscalpium vulgare</name>
    <dbReference type="NCBI Taxonomy" id="40419"/>
    <lineage>
        <taxon>Eukaryota</taxon>
        <taxon>Fungi</taxon>
        <taxon>Dikarya</taxon>
        <taxon>Basidiomycota</taxon>
        <taxon>Agaricomycotina</taxon>
        <taxon>Agaricomycetes</taxon>
        <taxon>Russulales</taxon>
        <taxon>Auriscalpiaceae</taxon>
        <taxon>Auriscalpium</taxon>
    </lineage>
</organism>